<gene>
    <name evidence="4" type="ORF">Tci_050546</name>
</gene>
<keyword evidence="2" id="KW-1133">Transmembrane helix</keyword>
<feature type="region of interest" description="Disordered" evidence="1">
    <location>
        <begin position="600"/>
        <end position="718"/>
    </location>
</feature>
<evidence type="ECO:0000256" key="2">
    <source>
        <dbReference type="SAM" id="Phobius"/>
    </source>
</evidence>
<dbReference type="InterPro" id="IPR043502">
    <property type="entry name" value="DNA/RNA_pol_sf"/>
</dbReference>
<dbReference type="InterPro" id="IPR013103">
    <property type="entry name" value="RVT_2"/>
</dbReference>
<dbReference type="Pfam" id="PF07727">
    <property type="entry name" value="RVT_2"/>
    <property type="match status" value="1"/>
</dbReference>
<dbReference type="AlphaFoldDB" id="A0A6L2MX46"/>
<feature type="domain" description="Reverse transcriptase Ty1/copia-type" evidence="3">
    <location>
        <begin position="5"/>
        <end position="108"/>
    </location>
</feature>
<feature type="compositionally biased region" description="Basic and acidic residues" evidence="1">
    <location>
        <begin position="650"/>
        <end position="669"/>
    </location>
</feature>
<reference evidence="4" key="1">
    <citation type="journal article" date="2019" name="Sci. Rep.">
        <title>Draft genome of Tanacetum cinerariifolium, the natural source of mosquito coil.</title>
        <authorList>
            <person name="Yamashiro T."/>
            <person name="Shiraishi A."/>
            <person name="Satake H."/>
            <person name="Nakayama K."/>
        </authorList>
    </citation>
    <scope>NUCLEOTIDE SEQUENCE</scope>
</reference>
<feature type="transmembrane region" description="Helical" evidence="2">
    <location>
        <begin position="39"/>
        <end position="57"/>
    </location>
</feature>
<dbReference type="PANTHER" id="PTHR11439:SF495">
    <property type="entry name" value="REVERSE TRANSCRIPTASE, RNA-DEPENDENT DNA POLYMERASE-RELATED"/>
    <property type="match status" value="1"/>
</dbReference>
<protein>
    <submittedName>
        <fullName evidence="4">Retrovirus-related Pol polyprotein from transposon TNT 1-94</fullName>
    </submittedName>
</protein>
<name>A0A6L2MX46_TANCI</name>
<keyword evidence="2" id="KW-0812">Transmembrane</keyword>
<dbReference type="CDD" id="cd09272">
    <property type="entry name" value="RNase_HI_RT_Ty1"/>
    <property type="match status" value="1"/>
</dbReference>
<evidence type="ECO:0000313" key="4">
    <source>
        <dbReference type="EMBL" id="GEU78568.1"/>
    </source>
</evidence>
<feature type="compositionally biased region" description="Acidic residues" evidence="1">
    <location>
        <begin position="671"/>
        <end position="681"/>
    </location>
</feature>
<keyword evidence="2" id="KW-0472">Membrane</keyword>
<evidence type="ECO:0000256" key="1">
    <source>
        <dbReference type="SAM" id="MobiDB-lite"/>
    </source>
</evidence>
<evidence type="ECO:0000259" key="3">
    <source>
        <dbReference type="Pfam" id="PF07727"/>
    </source>
</evidence>
<organism evidence="4">
    <name type="scientific">Tanacetum cinerariifolium</name>
    <name type="common">Dalmatian daisy</name>
    <name type="synonym">Chrysanthemum cinerariifolium</name>
    <dbReference type="NCBI Taxonomy" id="118510"/>
    <lineage>
        <taxon>Eukaryota</taxon>
        <taxon>Viridiplantae</taxon>
        <taxon>Streptophyta</taxon>
        <taxon>Embryophyta</taxon>
        <taxon>Tracheophyta</taxon>
        <taxon>Spermatophyta</taxon>
        <taxon>Magnoliopsida</taxon>
        <taxon>eudicotyledons</taxon>
        <taxon>Gunneridae</taxon>
        <taxon>Pentapetalae</taxon>
        <taxon>asterids</taxon>
        <taxon>campanulids</taxon>
        <taxon>Asterales</taxon>
        <taxon>Asteraceae</taxon>
        <taxon>Asteroideae</taxon>
        <taxon>Anthemideae</taxon>
        <taxon>Anthemidinae</taxon>
        <taxon>Tanacetum</taxon>
    </lineage>
</organism>
<accession>A0A6L2MX46</accession>
<dbReference type="PANTHER" id="PTHR11439">
    <property type="entry name" value="GAG-POL-RELATED RETROTRANSPOSON"/>
    <property type="match status" value="1"/>
</dbReference>
<proteinExistence type="predicted"/>
<sequence>MDKEGVVTKHKARLVAKGYRQEEGIDYYKTFSPVARLKAIIIFLAYASYMGFTVYQMDVKSAFLNGKISKEVYVKQPLRFESIEFLNHVCKLNKALYGLKQVRAWYQANLKESYLVAVKRIFRYLKGTLNLGLWYPKRSGFDLKAYSDSDYDGCNLDRKSTSSGCQILGGKLVCWSAKKQTSDAMSSAEAEYVPIFYDNTSVIAISNNPVLHSRTKHIDIRYHFIRDHILKGAIELHFVPTDLQLADIFTKPLAEPSFSRLVNFKCGDGIIAFNNAIALLEHSNELYQPMLSFLLSCCINKALTLQPSTMYVEYLQEFWYTIEVEEETNTITFSLSWGDEPLSFTQKEFISTIGLPFCKNHVPPPPKETVRAGLATLGLLDKDKPTLSSTVLVNSSPLKMKVILPNKQVIETQHAEVTVATIDATKSLKSSELVEEQGNQPSTADTKKYKFIISTNKFMQEPEKIVEIEEDAEEKSMEIPTVKQLLDKVDKQNKAVQETPESPYDTYIQGNGVSHSDHTFPDHNASTERLSLLEHLDHICEEVNSLYSKLGTMESSIIHQVSDRIQFSMLETELSKTLKTDMGKSVTTLVKSVIVDDTTEGRRIEAKDPNPAATQGEPQSAEHLVRSQEEQPADLNIMNKESAPPASDTKPNEGKELVVHSSEEKKSEEIMLVEDDSDEDDKQPLSKRFKIMTPIPDISNPTPLNTFVPEHLLKPKEQ</sequence>
<comment type="caution">
    <text evidence="4">The sequence shown here is derived from an EMBL/GenBank/DDBJ whole genome shotgun (WGS) entry which is preliminary data.</text>
</comment>
<dbReference type="SUPFAM" id="SSF56672">
    <property type="entry name" value="DNA/RNA polymerases"/>
    <property type="match status" value="1"/>
</dbReference>
<dbReference type="EMBL" id="BKCJ010007700">
    <property type="protein sequence ID" value="GEU78568.1"/>
    <property type="molecule type" value="Genomic_DNA"/>
</dbReference>